<feature type="compositionally biased region" description="Low complexity" evidence="1">
    <location>
        <begin position="99"/>
        <end position="108"/>
    </location>
</feature>
<dbReference type="KEGG" id="foc:127750231"/>
<feature type="region of interest" description="Disordered" evidence="1">
    <location>
        <begin position="40"/>
        <end position="108"/>
    </location>
</feature>
<dbReference type="RefSeq" id="XP_052127217.1">
    <property type="nucleotide sequence ID" value="XM_052271257.1"/>
</dbReference>
<organism evidence="2 3">
    <name type="scientific">Frankliniella occidentalis</name>
    <name type="common">Western flower thrips</name>
    <name type="synonym">Euthrips occidentalis</name>
    <dbReference type="NCBI Taxonomy" id="133901"/>
    <lineage>
        <taxon>Eukaryota</taxon>
        <taxon>Metazoa</taxon>
        <taxon>Ecdysozoa</taxon>
        <taxon>Arthropoda</taxon>
        <taxon>Hexapoda</taxon>
        <taxon>Insecta</taxon>
        <taxon>Pterygota</taxon>
        <taxon>Neoptera</taxon>
        <taxon>Paraneoptera</taxon>
        <taxon>Thysanoptera</taxon>
        <taxon>Terebrantia</taxon>
        <taxon>Thripoidea</taxon>
        <taxon>Thripidae</taxon>
        <taxon>Frankliniella</taxon>
    </lineage>
</organism>
<dbReference type="GeneID" id="127750231"/>
<evidence type="ECO:0000256" key="1">
    <source>
        <dbReference type="SAM" id="MobiDB-lite"/>
    </source>
</evidence>
<proteinExistence type="predicted"/>
<dbReference type="AlphaFoldDB" id="A0A9C6X156"/>
<feature type="compositionally biased region" description="Basic residues" evidence="1">
    <location>
        <begin position="44"/>
        <end position="54"/>
    </location>
</feature>
<dbReference type="Proteomes" id="UP000504606">
    <property type="component" value="Unplaced"/>
</dbReference>
<keyword evidence="2" id="KW-1185">Reference proteome</keyword>
<reference evidence="3" key="1">
    <citation type="submission" date="2025-08" db="UniProtKB">
        <authorList>
            <consortium name="RefSeq"/>
        </authorList>
    </citation>
    <scope>IDENTIFICATION</scope>
    <source>
        <tissue evidence="3">Whole organism</tissue>
    </source>
</reference>
<protein>
    <submittedName>
        <fullName evidence="3">Uncharacterized protein LOC127750231</fullName>
    </submittedName>
</protein>
<name>A0A9C6X156_FRAOC</name>
<evidence type="ECO:0000313" key="2">
    <source>
        <dbReference type="Proteomes" id="UP000504606"/>
    </source>
</evidence>
<accession>A0A9C6X156</accession>
<sequence>MAECSASSSSWSNVSSASQRYRDLDTAAMHFWIDKRGTAGPHGVPHHGHGRYSHRVSASLASSRLPPGAAPQRRRRPSRSSRTNVAKATTPAVHRPGDASTSGTTTSTTTALTASSLAGGSGSSSGSARRVGGAAPVLAPAPLLARAARAHLALPRPRPHLAYM</sequence>
<gene>
    <name evidence="3" type="primary">LOC127750231</name>
</gene>
<evidence type="ECO:0000313" key="3">
    <source>
        <dbReference type="RefSeq" id="XP_052127217.1"/>
    </source>
</evidence>